<dbReference type="PRINTS" id="PR00311">
    <property type="entry name" value="BLEOMYCINRST"/>
</dbReference>
<dbReference type="Gene3D" id="3.10.180.10">
    <property type="entry name" value="2,3-Dihydroxybiphenyl 1,2-Dioxygenase, domain 1"/>
    <property type="match status" value="1"/>
</dbReference>
<sequence length="123" mass="13231">MVDHATPNLPARDLDATVEFYSALGFEKVFGDPGWLIMQRGTVMLEFFPDPGMDPASTASSCCLRVDDVDALYAACAATGLAETHLGWPRLHAPRVEDSGMRIGALVDLDGNLLRLVQNPEAG</sequence>
<dbReference type="InterPro" id="IPR000335">
    <property type="entry name" value="Bleomycin-R"/>
</dbReference>
<keyword evidence="6" id="KW-1185">Reference proteome</keyword>
<protein>
    <recommendedName>
        <fullName evidence="2">Bleomycin resistance protein</fullName>
    </recommendedName>
</protein>
<keyword evidence="3" id="KW-0046">Antibiotic resistance</keyword>
<gene>
    <name evidence="5" type="ORF">EXE58_09790</name>
</gene>
<evidence type="ECO:0000259" key="4">
    <source>
        <dbReference type="PROSITE" id="PS51819"/>
    </source>
</evidence>
<dbReference type="RefSeq" id="WP_135267707.1">
    <property type="nucleotide sequence ID" value="NZ_CP038436.1"/>
</dbReference>
<dbReference type="CDD" id="cd08350">
    <property type="entry name" value="BLMT_like"/>
    <property type="match status" value="1"/>
</dbReference>
<dbReference type="SUPFAM" id="SSF54593">
    <property type="entry name" value="Glyoxalase/Bleomycin resistance protein/Dihydroxybiphenyl dioxygenase"/>
    <property type="match status" value="1"/>
</dbReference>
<organism evidence="5 6">
    <name type="scientific">Nocardioides seonyuensis</name>
    <dbReference type="NCBI Taxonomy" id="2518371"/>
    <lineage>
        <taxon>Bacteria</taxon>
        <taxon>Bacillati</taxon>
        <taxon>Actinomycetota</taxon>
        <taxon>Actinomycetes</taxon>
        <taxon>Propionibacteriales</taxon>
        <taxon>Nocardioidaceae</taxon>
        <taxon>Nocardioides</taxon>
    </lineage>
</organism>
<dbReference type="InterPro" id="IPR029068">
    <property type="entry name" value="Glyas_Bleomycin-R_OHBP_Dase"/>
</dbReference>
<dbReference type="KEGG" id="nsn:EXE58_09790"/>
<dbReference type="InterPro" id="IPR004360">
    <property type="entry name" value="Glyas_Fos-R_dOase_dom"/>
</dbReference>
<dbReference type="AlphaFoldDB" id="A0A4P7IER8"/>
<comment type="similarity">
    <text evidence="1">Belongs to the bleomycin resistance protein family.</text>
</comment>
<accession>A0A4P7IER8</accession>
<evidence type="ECO:0000256" key="1">
    <source>
        <dbReference type="ARBA" id="ARBA00011051"/>
    </source>
</evidence>
<dbReference type="GO" id="GO:0046677">
    <property type="term" value="P:response to antibiotic"/>
    <property type="evidence" value="ECO:0007669"/>
    <property type="project" value="UniProtKB-KW"/>
</dbReference>
<dbReference type="Proteomes" id="UP000294853">
    <property type="component" value="Chromosome"/>
</dbReference>
<evidence type="ECO:0000256" key="3">
    <source>
        <dbReference type="ARBA" id="ARBA00023251"/>
    </source>
</evidence>
<reference evidence="5 6" key="1">
    <citation type="submission" date="2019-03" db="EMBL/GenBank/DDBJ databases">
        <title>Three New Species of Nocardioides, Nocardioides euryhalodurans sp. nov., Nocardioides seonyuensis sp. nov. and Nocardioides eburneoflavus sp. nov. Iolated from Soil.</title>
        <authorList>
            <person name="Roh S.G."/>
            <person name="Lee C."/>
            <person name="Kim M.-K."/>
            <person name="Kim S.B."/>
        </authorList>
    </citation>
    <scope>NUCLEOTIDE SEQUENCE [LARGE SCALE GENOMIC DNA]</scope>
    <source>
        <strain evidence="5 6">MMS17-SY207-3</strain>
    </source>
</reference>
<evidence type="ECO:0000256" key="2">
    <source>
        <dbReference type="ARBA" id="ARBA00021572"/>
    </source>
</evidence>
<dbReference type="Pfam" id="PF00903">
    <property type="entry name" value="Glyoxalase"/>
    <property type="match status" value="1"/>
</dbReference>
<proteinExistence type="inferred from homology"/>
<evidence type="ECO:0000313" key="5">
    <source>
        <dbReference type="EMBL" id="QBX55716.1"/>
    </source>
</evidence>
<name>A0A4P7IER8_9ACTN</name>
<feature type="domain" description="VOC" evidence="4">
    <location>
        <begin position="1"/>
        <end position="119"/>
    </location>
</feature>
<dbReference type="EMBL" id="CP038436">
    <property type="protein sequence ID" value="QBX55716.1"/>
    <property type="molecule type" value="Genomic_DNA"/>
</dbReference>
<dbReference type="OrthoDB" id="6624781at2"/>
<evidence type="ECO:0000313" key="6">
    <source>
        <dbReference type="Proteomes" id="UP000294853"/>
    </source>
</evidence>
<dbReference type="InterPro" id="IPR037523">
    <property type="entry name" value="VOC_core"/>
</dbReference>
<dbReference type="PROSITE" id="PS51819">
    <property type="entry name" value="VOC"/>
    <property type="match status" value="1"/>
</dbReference>